<keyword evidence="2" id="KW-0808">Transferase</keyword>
<feature type="domain" description="Integrase-type" evidence="11">
    <location>
        <begin position="9"/>
        <end position="50"/>
    </location>
</feature>
<gene>
    <name evidence="13" type="ORF">QYF61_001097</name>
</gene>
<dbReference type="SUPFAM" id="SSF53098">
    <property type="entry name" value="Ribonuclease H-like"/>
    <property type="match status" value="1"/>
</dbReference>
<dbReference type="GO" id="GO:0003964">
    <property type="term" value="F:RNA-directed DNA polymerase activity"/>
    <property type="evidence" value="ECO:0007669"/>
    <property type="project" value="UniProtKB-KW"/>
</dbReference>
<keyword evidence="10" id="KW-0812">Transmembrane</keyword>
<dbReference type="PROSITE" id="PS50876">
    <property type="entry name" value="ZF_INTEGRASE"/>
    <property type="match status" value="1"/>
</dbReference>
<dbReference type="Gene3D" id="3.30.420.10">
    <property type="entry name" value="Ribonuclease H-like superfamily/Ribonuclease H"/>
    <property type="match status" value="1"/>
</dbReference>
<organism evidence="13 14">
    <name type="scientific">Mycteria americana</name>
    <name type="common">Wood stork</name>
    <dbReference type="NCBI Taxonomy" id="33587"/>
    <lineage>
        <taxon>Eukaryota</taxon>
        <taxon>Metazoa</taxon>
        <taxon>Chordata</taxon>
        <taxon>Craniata</taxon>
        <taxon>Vertebrata</taxon>
        <taxon>Euteleostomi</taxon>
        <taxon>Archelosauria</taxon>
        <taxon>Archosauria</taxon>
        <taxon>Dinosauria</taxon>
        <taxon>Saurischia</taxon>
        <taxon>Theropoda</taxon>
        <taxon>Coelurosauria</taxon>
        <taxon>Aves</taxon>
        <taxon>Neognathae</taxon>
        <taxon>Neoaves</taxon>
        <taxon>Aequornithes</taxon>
        <taxon>Ciconiiformes</taxon>
        <taxon>Ciconiidae</taxon>
        <taxon>Mycteria</taxon>
    </lineage>
</organism>
<accession>A0AAN7MID5</accession>
<dbReference type="Pfam" id="PF00665">
    <property type="entry name" value="rve"/>
    <property type="match status" value="1"/>
</dbReference>
<keyword evidence="10" id="KW-0472">Membrane</keyword>
<evidence type="ECO:0000313" key="14">
    <source>
        <dbReference type="Proteomes" id="UP001333110"/>
    </source>
</evidence>
<dbReference type="Pfam" id="PF02022">
    <property type="entry name" value="Integrase_Zn"/>
    <property type="match status" value="1"/>
</dbReference>
<dbReference type="PROSITE" id="PS50994">
    <property type="entry name" value="INTEGRASE"/>
    <property type="match status" value="1"/>
</dbReference>
<dbReference type="InterPro" id="IPR003308">
    <property type="entry name" value="Integrase_Zn-bd_dom_N"/>
</dbReference>
<evidence type="ECO:0000256" key="8">
    <source>
        <dbReference type="ARBA" id="ARBA00022918"/>
    </source>
</evidence>
<dbReference type="PANTHER" id="PTHR41694">
    <property type="entry name" value="ENDOGENOUS RETROVIRUS GROUP K MEMBER POL PROTEIN"/>
    <property type="match status" value="1"/>
</dbReference>
<keyword evidence="3" id="KW-0548">Nucleotidyltransferase</keyword>
<comment type="caution">
    <text evidence="13">The sequence shown here is derived from an EMBL/GenBank/DDBJ whole genome shotgun (WGS) entry which is preliminary data.</text>
</comment>
<keyword evidence="14" id="KW-1185">Reference proteome</keyword>
<dbReference type="Pfam" id="PF00429">
    <property type="entry name" value="TLV_coat"/>
    <property type="match status" value="1"/>
</dbReference>
<evidence type="ECO:0000256" key="1">
    <source>
        <dbReference type="ARBA" id="ARBA00012493"/>
    </source>
</evidence>
<keyword evidence="10" id="KW-1133">Transmembrane helix</keyword>
<dbReference type="GO" id="GO:0008270">
    <property type="term" value="F:zinc ion binding"/>
    <property type="evidence" value="ECO:0007669"/>
    <property type="project" value="UniProtKB-KW"/>
</dbReference>
<dbReference type="GO" id="GO:0016787">
    <property type="term" value="F:hydrolase activity"/>
    <property type="evidence" value="ECO:0007669"/>
    <property type="project" value="UniProtKB-KW"/>
</dbReference>
<dbReference type="InterPro" id="IPR018154">
    <property type="entry name" value="TLV/ENV_coat_polyprotein"/>
</dbReference>
<evidence type="ECO:0000256" key="5">
    <source>
        <dbReference type="ARBA" id="ARBA00022723"/>
    </source>
</evidence>
<feature type="transmembrane region" description="Helical" evidence="10">
    <location>
        <begin position="630"/>
        <end position="652"/>
    </location>
</feature>
<dbReference type="Proteomes" id="UP001333110">
    <property type="component" value="Unassembled WGS sequence"/>
</dbReference>
<dbReference type="InterPro" id="IPR001584">
    <property type="entry name" value="Integrase_cat-core"/>
</dbReference>
<dbReference type="InterPro" id="IPR005166">
    <property type="entry name" value="RSV_p95_env"/>
</dbReference>
<evidence type="ECO:0000256" key="3">
    <source>
        <dbReference type="ARBA" id="ARBA00022695"/>
    </source>
</evidence>
<sequence length="690" mass="76373">MALHTPVPHTLTQAQLSHQFFHQSAKVLAKQFAISVGDAKLIVQTCPDCQQQPSGPSFMTNPRGLFSLQLWQTDVTHIPEFGRHKYVHVSIDTYSHAVWATAMTGKNSRHVQGHFRAAFAALGIPREIKTDNGPAYVSHTMCRFFHTWGISHKTGIPHSPTGQAIIERTHRTLKTLLQKQKKGEAQELPQNRLGKALYVMNHLLLPFQHEDIPPIVKHYKAMESGLTPISREKAMVMMKNLNTGCWEGPSRDPMGTSTGSSTLVRSIILLSIIIGLSEPWVSVQPRNNIWVTLANVTGQEHMCLSMASAGNPFTTCLVGIPLCSLEYEGLVNRIAPSVSIFLQIKNGTRAMDQWDGWMSHRLQTDLEPQELNILGCVTATACLQFNYTGTSKTLKRDVTASLAVYQNGSMWCNYTSPNISKSTKVPFLLPAGIFLICGDRAWQGIPSHISGGPCTLGRLTLLTPNTSMIFNISCILRKKQKREIHKYQDGCNDKLDFWQAGKTILTSFLAPGVAAAQALTTLNKLGCWLAKQNNATSAALSALLTDVDSIRHATLQNRAAIDFLLLVQGHRCEEFEGMCCMNLSDHSQTIYQQIKSLQKLTGKLKTSSIGLESWLTSLGIEGWLKELIKVAIIILIVIVVLLIVLPCLLQCLQKMISKSMQSVWLIETKKGGNVGDQYTNDLDLINTSLN</sequence>
<dbReference type="Gene3D" id="1.10.287.210">
    <property type="match status" value="1"/>
</dbReference>
<dbReference type="Pfam" id="PF03708">
    <property type="entry name" value="Avian_gp85"/>
    <property type="match status" value="1"/>
</dbReference>
<dbReference type="PANTHER" id="PTHR41694:SF3">
    <property type="entry name" value="RNA-DIRECTED DNA POLYMERASE-RELATED"/>
    <property type="match status" value="1"/>
</dbReference>
<keyword evidence="9" id="KW-0863">Zinc-finger</keyword>
<keyword evidence="8" id="KW-0695">RNA-directed DNA polymerase</keyword>
<name>A0AAN7MID5_MYCAM</name>
<evidence type="ECO:0000259" key="11">
    <source>
        <dbReference type="PROSITE" id="PS50876"/>
    </source>
</evidence>
<feature type="domain" description="Integrase catalytic" evidence="12">
    <location>
        <begin position="58"/>
        <end position="221"/>
    </location>
</feature>
<evidence type="ECO:0000256" key="4">
    <source>
        <dbReference type="ARBA" id="ARBA00022722"/>
    </source>
</evidence>
<dbReference type="EMBL" id="JAUNZN010000044">
    <property type="protein sequence ID" value="KAK4806174.1"/>
    <property type="molecule type" value="Genomic_DNA"/>
</dbReference>
<keyword evidence="4" id="KW-0540">Nuclease</keyword>
<evidence type="ECO:0000256" key="2">
    <source>
        <dbReference type="ARBA" id="ARBA00022679"/>
    </source>
</evidence>
<evidence type="ECO:0000256" key="9">
    <source>
        <dbReference type="PROSITE-ProRule" id="PRU00450"/>
    </source>
</evidence>
<proteinExistence type="predicted"/>
<evidence type="ECO:0000256" key="6">
    <source>
        <dbReference type="ARBA" id="ARBA00022759"/>
    </source>
</evidence>
<dbReference type="Gene3D" id="1.10.10.200">
    <property type="match status" value="1"/>
</dbReference>
<evidence type="ECO:0000259" key="12">
    <source>
        <dbReference type="PROSITE" id="PS50994"/>
    </source>
</evidence>
<dbReference type="EC" id="2.7.7.49" evidence="1"/>
<keyword evidence="6" id="KW-0255">Endonuclease</keyword>
<dbReference type="InterPro" id="IPR012337">
    <property type="entry name" value="RNaseH-like_sf"/>
</dbReference>
<dbReference type="GO" id="GO:0004519">
    <property type="term" value="F:endonuclease activity"/>
    <property type="evidence" value="ECO:0007669"/>
    <property type="project" value="UniProtKB-KW"/>
</dbReference>
<evidence type="ECO:0000256" key="10">
    <source>
        <dbReference type="SAM" id="Phobius"/>
    </source>
</evidence>
<dbReference type="SUPFAM" id="SSF46919">
    <property type="entry name" value="N-terminal Zn binding domain of HIV integrase"/>
    <property type="match status" value="1"/>
</dbReference>
<dbReference type="InterPro" id="IPR017856">
    <property type="entry name" value="Integrase-like_N"/>
</dbReference>
<keyword evidence="9" id="KW-0862">Zinc</keyword>
<reference evidence="13 14" key="1">
    <citation type="journal article" date="2023" name="J. Hered.">
        <title>Chromosome-level genome of the wood stork (Mycteria americana) provides insight into avian chromosome evolution.</title>
        <authorList>
            <person name="Flamio R. Jr."/>
            <person name="Ramstad K.M."/>
        </authorList>
    </citation>
    <scope>NUCLEOTIDE SEQUENCE [LARGE SCALE GENOMIC DNA]</scope>
    <source>
        <strain evidence="13">JAX WOST 10</strain>
    </source>
</reference>
<keyword evidence="7" id="KW-0378">Hydrolase</keyword>
<keyword evidence="5" id="KW-0479">Metal-binding</keyword>
<protein>
    <recommendedName>
        <fullName evidence="1">RNA-directed DNA polymerase</fullName>
        <ecNumber evidence="1">2.7.7.49</ecNumber>
    </recommendedName>
</protein>
<evidence type="ECO:0000256" key="7">
    <source>
        <dbReference type="ARBA" id="ARBA00022801"/>
    </source>
</evidence>
<evidence type="ECO:0000313" key="13">
    <source>
        <dbReference type="EMBL" id="KAK4806174.1"/>
    </source>
</evidence>
<dbReference type="AlphaFoldDB" id="A0AAN7MID5"/>
<dbReference type="GO" id="GO:0015074">
    <property type="term" value="P:DNA integration"/>
    <property type="evidence" value="ECO:0007669"/>
    <property type="project" value="InterPro"/>
</dbReference>
<dbReference type="InterPro" id="IPR036397">
    <property type="entry name" value="RNaseH_sf"/>
</dbReference>
<dbReference type="GO" id="GO:0035613">
    <property type="term" value="F:RNA stem-loop binding"/>
    <property type="evidence" value="ECO:0007669"/>
    <property type="project" value="TreeGrafter"/>
</dbReference>
<dbReference type="SUPFAM" id="SSF58069">
    <property type="entry name" value="Virus ectodomain"/>
    <property type="match status" value="1"/>
</dbReference>